<reference evidence="3" key="1">
    <citation type="submission" date="2021-01" db="EMBL/GenBank/DDBJ databases">
        <authorList>
            <person name="Corre E."/>
            <person name="Pelletier E."/>
            <person name="Niang G."/>
            <person name="Scheremetjew M."/>
            <person name="Finn R."/>
            <person name="Kale V."/>
            <person name="Holt S."/>
            <person name="Cochrane G."/>
            <person name="Meng A."/>
            <person name="Brown T."/>
            <person name="Cohen L."/>
        </authorList>
    </citation>
    <scope>NUCLEOTIDE SEQUENCE</scope>
    <source>
        <strain evidence="3">CCMP3105</strain>
    </source>
</reference>
<evidence type="ECO:0000256" key="1">
    <source>
        <dbReference type="SAM" id="MobiDB-lite"/>
    </source>
</evidence>
<dbReference type="PROSITE" id="PS50222">
    <property type="entry name" value="EF_HAND_2"/>
    <property type="match status" value="1"/>
</dbReference>
<feature type="region of interest" description="Disordered" evidence="1">
    <location>
        <begin position="283"/>
        <end position="357"/>
    </location>
</feature>
<evidence type="ECO:0000259" key="2">
    <source>
        <dbReference type="PROSITE" id="PS50222"/>
    </source>
</evidence>
<dbReference type="AlphaFoldDB" id="A0A7S4Q841"/>
<protein>
    <recommendedName>
        <fullName evidence="2">EF-hand domain-containing protein</fullName>
    </recommendedName>
</protein>
<feature type="region of interest" description="Disordered" evidence="1">
    <location>
        <begin position="208"/>
        <end position="248"/>
    </location>
</feature>
<organism evidence="3">
    <name type="scientific">Alexandrium monilatum</name>
    <dbReference type="NCBI Taxonomy" id="311494"/>
    <lineage>
        <taxon>Eukaryota</taxon>
        <taxon>Sar</taxon>
        <taxon>Alveolata</taxon>
        <taxon>Dinophyceae</taxon>
        <taxon>Gonyaulacales</taxon>
        <taxon>Pyrocystaceae</taxon>
        <taxon>Alexandrium</taxon>
    </lineage>
</organism>
<accession>A0A7S4Q841</accession>
<evidence type="ECO:0000313" key="3">
    <source>
        <dbReference type="EMBL" id="CAE4573864.1"/>
    </source>
</evidence>
<dbReference type="InterPro" id="IPR002048">
    <property type="entry name" value="EF_hand_dom"/>
</dbReference>
<feature type="region of interest" description="Disordered" evidence="1">
    <location>
        <begin position="392"/>
        <end position="416"/>
    </location>
</feature>
<sequence length="416" mass="44143">MGAALFIGGNCDAFVRGQGLVYQCRGSLMNGCATCTEIDTSEWLSCIDDYRQHSLPSKVKGGRRRRARAGANQDQWPEVSIYHLEELTKQLFQIHDLNGDGLLQESELVTLNEQIAILHHGRETDTAEVRAKYSQLFREKLDPQGRPVPYEVFKEYAVEVLDGLDNDPEAQEMILEQFVAEARSGRQAFDLGLPELLGLVGGSSDAAQTELEADTATGDTEAASGGLRLAPVPTPQSPSNGGDQGNLEIDFNLQEEGDSKGQPASGCPKGAAEVRDFTICSKAVASPQTSGPTAESSTEEGETLGGLGFGAVKDADGLPTCGGASSEETAPGDPVPVPHSITESSLDEDLVGSPGPGTLYVAQREVLRKDSFELVKEASDWQVNRCHMDGERLYAGEPGTGPGSTDGGAKHVPGPL</sequence>
<proteinExistence type="predicted"/>
<dbReference type="GO" id="GO:0005509">
    <property type="term" value="F:calcium ion binding"/>
    <property type="evidence" value="ECO:0007669"/>
    <property type="project" value="InterPro"/>
</dbReference>
<name>A0A7S4Q841_9DINO</name>
<gene>
    <name evidence="3" type="ORF">AMON00008_LOCUS13483</name>
</gene>
<dbReference type="EMBL" id="HBNR01020303">
    <property type="protein sequence ID" value="CAE4573864.1"/>
    <property type="molecule type" value="Transcribed_RNA"/>
</dbReference>
<dbReference type="InterPro" id="IPR018247">
    <property type="entry name" value="EF_Hand_1_Ca_BS"/>
</dbReference>
<feature type="compositionally biased region" description="Low complexity" evidence="1">
    <location>
        <begin position="214"/>
        <end position="226"/>
    </location>
</feature>
<feature type="domain" description="EF-hand" evidence="2">
    <location>
        <begin position="83"/>
        <end position="118"/>
    </location>
</feature>
<dbReference type="PROSITE" id="PS00018">
    <property type="entry name" value="EF_HAND_1"/>
    <property type="match status" value="1"/>
</dbReference>